<dbReference type="GO" id="GO:0005829">
    <property type="term" value="C:cytosol"/>
    <property type="evidence" value="ECO:0007669"/>
    <property type="project" value="TreeGrafter"/>
</dbReference>
<comment type="caution">
    <text evidence="4">The sequence shown here is derived from an EMBL/GenBank/DDBJ whole genome shotgun (WGS) entry which is preliminary data.</text>
</comment>
<dbReference type="EMBL" id="JAFKGL010000015">
    <property type="protein sequence ID" value="MBN9412990.1"/>
    <property type="molecule type" value="Genomic_DNA"/>
</dbReference>
<name>A0A8J7TTK5_9PROT</name>
<evidence type="ECO:0000256" key="3">
    <source>
        <dbReference type="RuleBase" id="RU363015"/>
    </source>
</evidence>
<dbReference type="NCBIfam" id="TIGR00730">
    <property type="entry name" value="Rossman fold protein, TIGR00730 family"/>
    <property type="match status" value="1"/>
</dbReference>
<proteinExistence type="inferred from homology"/>
<evidence type="ECO:0000313" key="5">
    <source>
        <dbReference type="Proteomes" id="UP000664414"/>
    </source>
</evidence>
<comment type="similarity">
    <text evidence="2 3">Belongs to the LOG family.</text>
</comment>
<dbReference type="PANTHER" id="PTHR31223:SF70">
    <property type="entry name" value="LOG FAMILY PROTEIN YJL055W"/>
    <property type="match status" value="1"/>
</dbReference>
<evidence type="ECO:0000256" key="2">
    <source>
        <dbReference type="ARBA" id="ARBA00006763"/>
    </source>
</evidence>
<evidence type="ECO:0000256" key="1">
    <source>
        <dbReference type="ARBA" id="ARBA00000274"/>
    </source>
</evidence>
<dbReference type="GO" id="GO:0009691">
    <property type="term" value="P:cytokinin biosynthetic process"/>
    <property type="evidence" value="ECO:0007669"/>
    <property type="project" value="UniProtKB-UniRule"/>
</dbReference>
<dbReference type="GO" id="GO:0008714">
    <property type="term" value="F:AMP nucleosidase activity"/>
    <property type="evidence" value="ECO:0007669"/>
    <property type="project" value="UniProtKB-EC"/>
</dbReference>
<comment type="catalytic activity">
    <reaction evidence="1">
        <text>AMP + H2O = D-ribose 5-phosphate + adenine</text>
        <dbReference type="Rhea" id="RHEA:20129"/>
        <dbReference type="ChEBI" id="CHEBI:15377"/>
        <dbReference type="ChEBI" id="CHEBI:16708"/>
        <dbReference type="ChEBI" id="CHEBI:78346"/>
        <dbReference type="ChEBI" id="CHEBI:456215"/>
        <dbReference type="EC" id="3.2.2.4"/>
    </reaction>
</comment>
<dbReference type="EC" id="3.2.2.n1" evidence="3"/>
<protein>
    <recommendedName>
        <fullName evidence="3">Cytokinin riboside 5'-monophosphate phosphoribohydrolase</fullName>
        <ecNumber evidence="3">3.2.2.n1</ecNumber>
    </recommendedName>
</protein>
<gene>
    <name evidence="4" type="ORF">J0H12_03570</name>
</gene>
<evidence type="ECO:0000313" key="4">
    <source>
        <dbReference type="EMBL" id="MBN9412990.1"/>
    </source>
</evidence>
<dbReference type="Proteomes" id="UP000664414">
    <property type="component" value="Unassembled WGS sequence"/>
</dbReference>
<dbReference type="InterPro" id="IPR005269">
    <property type="entry name" value="LOG"/>
</dbReference>
<keyword evidence="3" id="KW-0378">Hydrolase</keyword>
<dbReference type="InterPro" id="IPR031100">
    <property type="entry name" value="LOG_fam"/>
</dbReference>
<dbReference type="AlphaFoldDB" id="A0A8J7TTK5"/>
<reference evidence="4" key="1">
    <citation type="submission" date="2021-02" db="EMBL/GenBank/DDBJ databases">
        <title>Thiocyanate and organic carbon inputs drive convergent selection for specific autotrophic Afipia and Thiobacillus strains within complex microbiomes.</title>
        <authorList>
            <person name="Huddy R.J."/>
            <person name="Sachdeva R."/>
            <person name="Kadzinga F."/>
            <person name="Kantor R.S."/>
            <person name="Harrison S.T.L."/>
            <person name="Banfield J.F."/>
        </authorList>
    </citation>
    <scope>NUCLEOTIDE SEQUENCE</scope>
    <source>
        <strain evidence="4">SCN18_10_11_15_R4_P_38_20</strain>
    </source>
</reference>
<dbReference type="PANTHER" id="PTHR31223">
    <property type="entry name" value="LOG FAMILY PROTEIN YJL055W"/>
    <property type="match status" value="1"/>
</dbReference>
<dbReference type="Pfam" id="PF03641">
    <property type="entry name" value="Lysine_decarbox"/>
    <property type="match status" value="1"/>
</dbReference>
<organism evidence="4 5">
    <name type="scientific">Candidatus Paracaedimonas acanthamoebae</name>
    <dbReference type="NCBI Taxonomy" id="244581"/>
    <lineage>
        <taxon>Bacteria</taxon>
        <taxon>Pseudomonadati</taxon>
        <taxon>Pseudomonadota</taxon>
        <taxon>Alphaproteobacteria</taxon>
        <taxon>Holosporales</taxon>
        <taxon>Caedimonadaceae</taxon>
        <taxon>Candidatus Paracaedimonas</taxon>
    </lineage>
</organism>
<keyword evidence="3" id="KW-0203">Cytokinin biosynthesis</keyword>
<dbReference type="SUPFAM" id="SSF102405">
    <property type="entry name" value="MCP/YpsA-like"/>
    <property type="match status" value="1"/>
</dbReference>
<dbReference type="Gene3D" id="3.40.50.450">
    <property type="match status" value="1"/>
</dbReference>
<accession>A0A8J7TTK5</accession>
<sequence length="195" mass="21745">MEFVKSAGVYCSSFNGLSEKYQLAAKEVGTLLAKNNIKLVYGGGRMGLMGLVSNATLEAGGSAIGISTTLISTREGINENLHELMIVETMHERKQLMFEKSEAFVILPGGIGTLDETFEIMTWKQIGLHHKKIIFLDIDGYWSAVFESHFKRMIEDGFVREIDQNLFIIAKTPDEVIYSLCNGIQPDQGYVAKWV</sequence>